<reference evidence="2" key="1">
    <citation type="submission" date="2021-03" db="EMBL/GenBank/DDBJ databases">
        <title>Draft genome sequence of rust myrtle Austropuccinia psidii MF-1, a brazilian biotype.</title>
        <authorList>
            <person name="Quecine M.C."/>
            <person name="Pachon D.M.R."/>
            <person name="Bonatelli M.L."/>
            <person name="Correr F.H."/>
            <person name="Franceschini L.M."/>
            <person name="Leite T.F."/>
            <person name="Margarido G.R.A."/>
            <person name="Almeida C.A."/>
            <person name="Ferrarezi J.A."/>
            <person name="Labate C.A."/>
        </authorList>
    </citation>
    <scope>NUCLEOTIDE SEQUENCE</scope>
    <source>
        <strain evidence="2">MF-1</strain>
    </source>
</reference>
<dbReference type="AlphaFoldDB" id="A0A9Q3QDW9"/>
<evidence type="ECO:0000313" key="3">
    <source>
        <dbReference type="Proteomes" id="UP000765509"/>
    </source>
</evidence>
<sequence length="90" mass="9782">MASTVHGPQSVGQLGPFWPNPMRPRGHPISPQGQVGPKPQLGPPEPNLAPNPIKPKMAIKTFRTQFWSLTTMDHFSAHGLLEPPEATRSA</sequence>
<evidence type="ECO:0000256" key="1">
    <source>
        <dbReference type="SAM" id="MobiDB-lite"/>
    </source>
</evidence>
<gene>
    <name evidence="2" type="ORF">O181_132477</name>
</gene>
<keyword evidence="3" id="KW-1185">Reference proteome</keyword>
<dbReference type="EMBL" id="AVOT02150245">
    <property type="protein sequence ID" value="MBW0592762.1"/>
    <property type="molecule type" value="Genomic_DNA"/>
</dbReference>
<feature type="region of interest" description="Disordered" evidence="1">
    <location>
        <begin position="1"/>
        <end position="53"/>
    </location>
</feature>
<dbReference type="Proteomes" id="UP000765509">
    <property type="component" value="Unassembled WGS sequence"/>
</dbReference>
<proteinExistence type="predicted"/>
<comment type="caution">
    <text evidence="2">The sequence shown here is derived from an EMBL/GenBank/DDBJ whole genome shotgun (WGS) entry which is preliminary data.</text>
</comment>
<feature type="compositionally biased region" description="Pro residues" evidence="1">
    <location>
        <begin position="40"/>
        <end position="53"/>
    </location>
</feature>
<accession>A0A9Q3QDW9</accession>
<feature type="compositionally biased region" description="Polar residues" evidence="1">
    <location>
        <begin position="1"/>
        <end position="12"/>
    </location>
</feature>
<evidence type="ECO:0000313" key="2">
    <source>
        <dbReference type="EMBL" id="MBW0592762.1"/>
    </source>
</evidence>
<name>A0A9Q3QDW9_9BASI</name>
<organism evidence="2 3">
    <name type="scientific">Austropuccinia psidii MF-1</name>
    <dbReference type="NCBI Taxonomy" id="1389203"/>
    <lineage>
        <taxon>Eukaryota</taxon>
        <taxon>Fungi</taxon>
        <taxon>Dikarya</taxon>
        <taxon>Basidiomycota</taxon>
        <taxon>Pucciniomycotina</taxon>
        <taxon>Pucciniomycetes</taxon>
        <taxon>Pucciniales</taxon>
        <taxon>Sphaerophragmiaceae</taxon>
        <taxon>Austropuccinia</taxon>
    </lineage>
</organism>
<protein>
    <submittedName>
        <fullName evidence="2">Uncharacterized protein</fullName>
    </submittedName>
</protein>